<sequence>MFGRRLGNRSDRMGSRRRQRTQQGGLTGSASALAVPNGGGLLSCRVLDPVSEPVRGAEFAVTDAMGRKVVAGEADPYGSFVASVPAGEYRLAVSADGYTPFRSTATVAPSGHAALGDVTLQISQPPALPDPGDWEIEPTHSSIGFTARHIGLARIHGRFNTFAGAIRIADRMEQSAMHVVIDAASIDTNVKMRDDHLRSADFLDVERYPTLEFYSERFIHRGGTRWAVTGALSLHGVTRTVTLDTEYLGIGNGMEGETRAACRASTELHRDDFTVSWQTMLARGIAVVGPSITIDLDVQIVQKS</sequence>
<name>A0A1G9DDV8_9ACTN</name>
<dbReference type="EMBL" id="FNFF01000009">
    <property type="protein sequence ID" value="SDK62066.1"/>
    <property type="molecule type" value="Genomic_DNA"/>
</dbReference>
<dbReference type="RefSeq" id="WP_093613043.1">
    <property type="nucleotide sequence ID" value="NZ_FNFF01000009.1"/>
</dbReference>
<dbReference type="InterPro" id="IPR036761">
    <property type="entry name" value="TTHA0802/YceI-like_sf"/>
</dbReference>
<evidence type="ECO:0000313" key="4">
    <source>
        <dbReference type="EMBL" id="SDK62066.1"/>
    </source>
</evidence>
<dbReference type="SMART" id="SM00867">
    <property type="entry name" value="YceI"/>
    <property type="match status" value="1"/>
</dbReference>
<dbReference type="Gene3D" id="2.40.128.110">
    <property type="entry name" value="Lipid/polyisoprenoid-binding, YceI-like"/>
    <property type="match status" value="1"/>
</dbReference>
<feature type="region of interest" description="Disordered" evidence="2">
    <location>
        <begin position="1"/>
        <end position="32"/>
    </location>
</feature>
<gene>
    <name evidence="4" type="ORF">SAMN05421806_109170</name>
</gene>
<dbReference type="PANTHER" id="PTHR34406">
    <property type="entry name" value="PROTEIN YCEI"/>
    <property type="match status" value="1"/>
</dbReference>
<dbReference type="STRING" id="417292.SAMN05421806_109170"/>
<dbReference type="SUPFAM" id="SSF101874">
    <property type="entry name" value="YceI-like"/>
    <property type="match status" value="1"/>
</dbReference>
<dbReference type="GO" id="GO:0030246">
    <property type="term" value="F:carbohydrate binding"/>
    <property type="evidence" value="ECO:0007669"/>
    <property type="project" value="InterPro"/>
</dbReference>
<dbReference type="Proteomes" id="UP000199155">
    <property type="component" value="Unassembled WGS sequence"/>
</dbReference>
<evidence type="ECO:0000256" key="1">
    <source>
        <dbReference type="ARBA" id="ARBA00008812"/>
    </source>
</evidence>
<evidence type="ECO:0000259" key="3">
    <source>
        <dbReference type="SMART" id="SM00867"/>
    </source>
</evidence>
<evidence type="ECO:0000313" key="5">
    <source>
        <dbReference type="Proteomes" id="UP000199155"/>
    </source>
</evidence>
<dbReference type="InterPro" id="IPR013784">
    <property type="entry name" value="Carb-bd-like_fold"/>
</dbReference>
<reference evidence="4 5" key="1">
    <citation type="submission" date="2016-10" db="EMBL/GenBank/DDBJ databases">
        <authorList>
            <person name="de Groot N.N."/>
        </authorList>
    </citation>
    <scope>NUCLEOTIDE SEQUENCE [LARGE SCALE GENOMIC DNA]</scope>
    <source>
        <strain evidence="4 5">CGMCC 4.5727</strain>
    </source>
</reference>
<proteinExistence type="inferred from homology"/>
<dbReference type="SUPFAM" id="SSF49452">
    <property type="entry name" value="Starch-binding domain-like"/>
    <property type="match status" value="1"/>
</dbReference>
<accession>A0A1G9DDV8</accession>
<dbReference type="AlphaFoldDB" id="A0A1G9DDV8"/>
<dbReference type="Pfam" id="PF13620">
    <property type="entry name" value="CarboxypepD_reg"/>
    <property type="match status" value="1"/>
</dbReference>
<dbReference type="Gene3D" id="2.60.40.1120">
    <property type="entry name" value="Carboxypeptidase-like, regulatory domain"/>
    <property type="match status" value="1"/>
</dbReference>
<dbReference type="PANTHER" id="PTHR34406:SF1">
    <property type="entry name" value="PROTEIN YCEI"/>
    <property type="match status" value="1"/>
</dbReference>
<dbReference type="OrthoDB" id="9811006at2"/>
<dbReference type="Pfam" id="PF04264">
    <property type="entry name" value="YceI"/>
    <property type="match status" value="1"/>
</dbReference>
<comment type="similarity">
    <text evidence="1">Belongs to the UPF0312 family.</text>
</comment>
<keyword evidence="5" id="KW-1185">Reference proteome</keyword>
<organism evidence="4 5">
    <name type="scientific">Streptomyces indicus</name>
    <dbReference type="NCBI Taxonomy" id="417292"/>
    <lineage>
        <taxon>Bacteria</taxon>
        <taxon>Bacillati</taxon>
        <taxon>Actinomycetota</taxon>
        <taxon>Actinomycetes</taxon>
        <taxon>Kitasatosporales</taxon>
        <taxon>Streptomycetaceae</taxon>
        <taxon>Streptomyces</taxon>
    </lineage>
</organism>
<evidence type="ECO:0000256" key="2">
    <source>
        <dbReference type="SAM" id="MobiDB-lite"/>
    </source>
</evidence>
<dbReference type="InterPro" id="IPR007372">
    <property type="entry name" value="Lipid/polyisoprenoid-bd_YceI"/>
</dbReference>
<protein>
    <submittedName>
        <fullName evidence="4">Polyisoprenoid-binding protein YceI</fullName>
    </submittedName>
</protein>
<feature type="domain" description="Lipid/polyisoprenoid-binding YceI-like" evidence="3">
    <location>
        <begin position="133"/>
        <end position="301"/>
    </location>
</feature>